<keyword evidence="4" id="KW-1185">Reference proteome</keyword>
<dbReference type="SUPFAM" id="SSF56300">
    <property type="entry name" value="Metallo-dependent phosphatases"/>
    <property type="match status" value="1"/>
</dbReference>
<evidence type="ECO:0000259" key="2">
    <source>
        <dbReference type="Pfam" id="PF06985"/>
    </source>
</evidence>
<evidence type="ECO:0000259" key="1">
    <source>
        <dbReference type="Pfam" id="PF00149"/>
    </source>
</evidence>
<evidence type="ECO:0000313" key="3">
    <source>
        <dbReference type="EMBL" id="KAK1853440.1"/>
    </source>
</evidence>
<dbReference type="Proteomes" id="UP001243330">
    <property type="component" value="Unassembled WGS sequence"/>
</dbReference>
<dbReference type="Pfam" id="PF26639">
    <property type="entry name" value="Het-6_barrel"/>
    <property type="match status" value="1"/>
</dbReference>
<organism evidence="3 4">
    <name type="scientific">Colletotrichum chrysophilum</name>
    <dbReference type="NCBI Taxonomy" id="1836956"/>
    <lineage>
        <taxon>Eukaryota</taxon>
        <taxon>Fungi</taxon>
        <taxon>Dikarya</taxon>
        <taxon>Ascomycota</taxon>
        <taxon>Pezizomycotina</taxon>
        <taxon>Sordariomycetes</taxon>
        <taxon>Hypocreomycetidae</taxon>
        <taxon>Glomerellales</taxon>
        <taxon>Glomerellaceae</taxon>
        <taxon>Colletotrichum</taxon>
        <taxon>Colletotrichum gloeosporioides species complex</taxon>
    </lineage>
</organism>
<dbReference type="Pfam" id="PF00149">
    <property type="entry name" value="Metallophos"/>
    <property type="match status" value="1"/>
</dbReference>
<dbReference type="PANTHER" id="PTHR24148:SF73">
    <property type="entry name" value="HET DOMAIN PROTEIN (AFU_ORTHOLOGUE AFUA_8G01020)"/>
    <property type="match status" value="1"/>
</dbReference>
<sequence>MTGYAHSQTAGRFPYRPLSPLEKEIRLIEVEPLHKIDTQSPVRCRLKHASLYTNPNYIALSYAWGDPTATRGIILDGRNVQVTENLQSALRHVASSFGNDEEPGPTLWVDAICIDQQNESERTQQVAQMGAIFSTAKRTMIWLGPADEHSDLAIETLHTLGRRGVRLHDHVPSWTNFPFSDTPSTRRVIRTQKMLDGILADLSRGGATKLAAISSLFGRPWFRRVWVIQERVLSSNTFVCCGDADIVWGRFFWGFWLLCGLRDYLNIVGTGVGRQDSSALALFLTTALDRVTPVAFTRSNSSFFTLFSLLSRMATTPQQQLQASDPRDYVFALLGLIDPNKSPSIVADYSKDWNTVQVEVATACLSFYGPRLLSFAGTCQENGTAAANVRRAPSWAPDWSSQYIPQPLSITSDFVVRGGNLRSAYSASAGCPQSLSGCFISDKQISLIAVHVDDVGQVGLPFVEADNLADDSARVASLASWIEGLEVLLGETNEVYTAPADVQEALWRTPIADRAYAYNWETERAGEKTFQAYQALRSGMICQGVKYANIASVKLRRRRPFGCMKGYIGLGPLELRDGDSVWVILGADVPFILRPATDGGFLVVGEAYVHGIMDGDSTAKMTMQIISDLHLESPKAYDIFEIVPVLALLGDIGNVAAHKDDCLAFFTQQLRQFRIVLFVPGNHEAYGSDWSKTLEILHTFHEDVNNDPSLGQFVLLNRTVFRVPDTDIIILGCSLLSHVPPESCDNVSMGLNDFFQIEDWDIDAHNKAHKQDLAWLNGKVGELEQSDAKIMIFTHWSPTRDSRSLDPRHASSPITPGFATDLSGEACFKSGKVKVWAFGHTHFNCDFTVERGGEAEPLRLVTNQRGYYFSQATGFDAEKLLELEDKTH</sequence>
<dbReference type="InterPro" id="IPR010730">
    <property type="entry name" value="HET"/>
</dbReference>
<gene>
    <name evidence="3" type="ORF">CCHR01_03966</name>
</gene>
<dbReference type="InterPro" id="IPR004843">
    <property type="entry name" value="Calcineurin-like_PHP"/>
</dbReference>
<feature type="domain" description="Calcineurin-like phosphoesterase" evidence="1">
    <location>
        <begin position="625"/>
        <end position="842"/>
    </location>
</feature>
<dbReference type="Gene3D" id="3.60.21.10">
    <property type="match status" value="1"/>
</dbReference>
<comment type="caution">
    <text evidence="3">The sequence shown here is derived from an EMBL/GenBank/DDBJ whole genome shotgun (WGS) entry which is preliminary data.</text>
</comment>
<reference evidence="3" key="1">
    <citation type="submission" date="2023-01" db="EMBL/GenBank/DDBJ databases">
        <title>Colletotrichum chrysophilum M932 genome sequence.</title>
        <authorList>
            <person name="Baroncelli R."/>
        </authorList>
    </citation>
    <scope>NUCLEOTIDE SEQUENCE</scope>
    <source>
        <strain evidence="3">M932</strain>
    </source>
</reference>
<feature type="domain" description="Heterokaryon incompatibility" evidence="2">
    <location>
        <begin position="57"/>
        <end position="230"/>
    </location>
</feature>
<dbReference type="EMBL" id="JAQOWY010000055">
    <property type="protein sequence ID" value="KAK1853440.1"/>
    <property type="molecule type" value="Genomic_DNA"/>
</dbReference>
<dbReference type="PANTHER" id="PTHR24148">
    <property type="entry name" value="ANKYRIN REPEAT DOMAIN-CONTAINING PROTEIN 39 HOMOLOG-RELATED"/>
    <property type="match status" value="1"/>
</dbReference>
<evidence type="ECO:0000313" key="4">
    <source>
        <dbReference type="Proteomes" id="UP001243330"/>
    </source>
</evidence>
<proteinExistence type="predicted"/>
<dbReference type="AlphaFoldDB" id="A0AAD9ELZ3"/>
<dbReference type="GO" id="GO:0016787">
    <property type="term" value="F:hydrolase activity"/>
    <property type="evidence" value="ECO:0007669"/>
    <property type="project" value="InterPro"/>
</dbReference>
<dbReference type="Pfam" id="PF06985">
    <property type="entry name" value="HET"/>
    <property type="match status" value="1"/>
</dbReference>
<protein>
    <submittedName>
        <fullName evidence="3">Heterokaryon incompatibility</fullName>
    </submittedName>
</protein>
<accession>A0AAD9ELZ3</accession>
<name>A0AAD9ELZ3_9PEZI</name>
<dbReference type="InterPro" id="IPR052895">
    <property type="entry name" value="HetReg/Transcr_Mod"/>
</dbReference>
<dbReference type="InterPro" id="IPR029052">
    <property type="entry name" value="Metallo-depent_PP-like"/>
</dbReference>